<dbReference type="NCBIfam" id="TIGR00231">
    <property type="entry name" value="small_GTP"/>
    <property type="match status" value="1"/>
</dbReference>
<reference evidence="6 7" key="1">
    <citation type="journal article" date="2023" name="BMC Biol.">
        <title>The compact genome of the sponge Oopsacas minuta (Hexactinellida) is lacking key metazoan core genes.</title>
        <authorList>
            <person name="Santini S."/>
            <person name="Schenkelaars Q."/>
            <person name="Jourda C."/>
            <person name="Duchesne M."/>
            <person name="Belahbib H."/>
            <person name="Rocher C."/>
            <person name="Selva M."/>
            <person name="Riesgo A."/>
            <person name="Vervoort M."/>
            <person name="Leys S.P."/>
            <person name="Kodjabachian L."/>
            <person name="Le Bivic A."/>
            <person name="Borchiellini C."/>
            <person name="Claverie J.M."/>
            <person name="Renard E."/>
        </authorList>
    </citation>
    <scope>NUCLEOTIDE SEQUENCE [LARGE SCALE GENOMIC DNA]</scope>
    <source>
        <strain evidence="6">SPO-2</strain>
    </source>
</reference>
<dbReference type="GO" id="GO:0046872">
    <property type="term" value="F:metal ion binding"/>
    <property type="evidence" value="ECO:0007669"/>
    <property type="project" value="UniProtKB-KW"/>
</dbReference>
<keyword evidence="3 4" id="KW-0342">GTP-binding</keyword>
<feature type="binding site" evidence="5">
    <location>
        <position position="36"/>
    </location>
    <ligand>
        <name>Mg(2+)</name>
        <dbReference type="ChEBI" id="CHEBI:18420"/>
    </ligand>
</feature>
<comment type="caution">
    <text evidence="6">The sequence shown here is derived from an EMBL/GenBank/DDBJ whole genome shotgun (WGS) entry which is preliminary data.</text>
</comment>
<dbReference type="FunFam" id="3.40.50.300:FF:000412">
    <property type="entry name" value="ADP-ribosylation factor 1"/>
    <property type="match status" value="1"/>
</dbReference>
<dbReference type="SMART" id="SM00178">
    <property type="entry name" value="SAR"/>
    <property type="match status" value="1"/>
</dbReference>
<comment type="similarity">
    <text evidence="1">Belongs to the small GTPase superfamily. Arf family.</text>
</comment>
<keyword evidence="5" id="KW-0479">Metal-binding</keyword>
<dbReference type="AlphaFoldDB" id="A0AAV7KAH0"/>
<dbReference type="SMART" id="SM00175">
    <property type="entry name" value="RAB"/>
    <property type="match status" value="1"/>
</dbReference>
<name>A0AAV7KAH0_9METZ</name>
<dbReference type="InterPro" id="IPR005225">
    <property type="entry name" value="Small_GTP-bd"/>
</dbReference>
<keyword evidence="7" id="KW-1185">Reference proteome</keyword>
<dbReference type="InterPro" id="IPR006689">
    <property type="entry name" value="Small_GTPase_ARF/SAR"/>
</dbReference>
<evidence type="ECO:0000256" key="1">
    <source>
        <dbReference type="ARBA" id="ARBA00010290"/>
    </source>
</evidence>
<evidence type="ECO:0000256" key="2">
    <source>
        <dbReference type="ARBA" id="ARBA00022741"/>
    </source>
</evidence>
<dbReference type="SUPFAM" id="SSF52540">
    <property type="entry name" value="P-loop containing nucleoside triphosphate hydrolases"/>
    <property type="match status" value="1"/>
</dbReference>
<dbReference type="PANTHER" id="PTHR11711">
    <property type="entry name" value="ADP RIBOSYLATION FACTOR-RELATED"/>
    <property type="match status" value="1"/>
</dbReference>
<gene>
    <name evidence="6" type="ORF">LOD99_22</name>
</gene>
<protein>
    <submittedName>
        <fullName evidence="6">Uncharacterized protein</fullName>
    </submittedName>
</protein>
<dbReference type="EMBL" id="JAKMXF010000111">
    <property type="protein sequence ID" value="KAI6657274.1"/>
    <property type="molecule type" value="Genomic_DNA"/>
</dbReference>
<dbReference type="PRINTS" id="PR00449">
    <property type="entry name" value="RASTRNSFRMNG"/>
</dbReference>
<evidence type="ECO:0000313" key="7">
    <source>
        <dbReference type="Proteomes" id="UP001165289"/>
    </source>
</evidence>
<evidence type="ECO:0000256" key="4">
    <source>
        <dbReference type="PIRSR" id="PIRSR606689-1"/>
    </source>
</evidence>
<evidence type="ECO:0000313" key="6">
    <source>
        <dbReference type="EMBL" id="KAI6657274.1"/>
    </source>
</evidence>
<dbReference type="Gene3D" id="3.40.50.300">
    <property type="entry name" value="P-loop containing nucleotide triphosphate hydrolases"/>
    <property type="match status" value="1"/>
</dbReference>
<evidence type="ECO:0000256" key="3">
    <source>
        <dbReference type="ARBA" id="ARBA00023134"/>
    </source>
</evidence>
<organism evidence="6 7">
    <name type="scientific">Oopsacas minuta</name>
    <dbReference type="NCBI Taxonomy" id="111878"/>
    <lineage>
        <taxon>Eukaryota</taxon>
        <taxon>Metazoa</taxon>
        <taxon>Porifera</taxon>
        <taxon>Hexactinellida</taxon>
        <taxon>Hexasterophora</taxon>
        <taxon>Lyssacinosida</taxon>
        <taxon>Leucopsacidae</taxon>
        <taxon>Oopsacas</taxon>
    </lineage>
</organism>
<keyword evidence="5" id="KW-0460">Magnesium</keyword>
<accession>A0AAV7KAH0</accession>
<feature type="binding site" evidence="4">
    <location>
        <position position="82"/>
    </location>
    <ligand>
        <name>GTP</name>
        <dbReference type="ChEBI" id="CHEBI:37565"/>
    </ligand>
</feature>
<dbReference type="Proteomes" id="UP001165289">
    <property type="component" value="Unassembled WGS sequence"/>
</dbReference>
<dbReference type="GO" id="GO:0005525">
    <property type="term" value="F:GTP binding"/>
    <property type="evidence" value="ECO:0007669"/>
    <property type="project" value="UniProtKB-KW"/>
</dbReference>
<feature type="binding site" evidence="4">
    <location>
        <begin position="29"/>
        <end position="36"/>
    </location>
    <ligand>
        <name>GTP</name>
        <dbReference type="ChEBI" id="CHEBI:37565"/>
    </ligand>
</feature>
<dbReference type="PROSITE" id="PS51417">
    <property type="entry name" value="ARF"/>
    <property type="match status" value="1"/>
</dbReference>
<dbReference type="InterPro" id="IPR027417">
    <property type="entry name" value="P-loop_NTPase"/>
</dbReference>
<proteinExistence type="inferred from homology"/>
<dbReference type="PROSITE" id="PS51419">
    <property type="entry name" value="RAB"/>
    <property type="match status" value="1"/>
</dbReference>
<sequence length="220" mass="24686">MGNYMEKALPVRACYALKEPVNNRILILGLDAAGKTSLLQRALAKENVEPNFDVNPTVGFNVEMCQLDPTKRANYALWDVGGQDKIRSLWRHYYSGATGLIFVIDSTDVDRIDEAAEALKVILADQEMKSIPVLIFANKQDDDTALTVENITEKIGFNSATQERRKWVIQGCSAISGEGVSEGLRSLHKLLQAKTQMEKKQNNNFGKSNLRRSFRIKPRK</sequence>
<keyword evidence="2 4" id="KW-0547">Nucleotide-binding</keyword>
<dbReference type="SMART" id="SM00177">
    <property type="entry name" value="ARF"/>
    <property type="match status" value="1"/>
</dbReference>
<dbReference type="GO" id="GO:0003924">
    <property type="term" value="F:GTPase activity"/>
    <property type="evidence" value="ECO:0007669"/>
    <property type="project" value="InterPro"/>
</dbReference>
<feature type="binding site" evidence="5">
    <location>
        <position position="57"/>
    </location>
    <ligand>
        <name>Mg(2+)</name>
        <dbReference type="ChEBI" id="CHEBI:18420"/>
    </ligand>
</feature>
<dbReference type="InterPro" id="IPR024156">
    <property type="entry name" value="Small_GTPase_ARF"/>
</dbReference>
<dbReference type="CDD" id="cd00878">
    <property type="entry name" value="Arf_Arl"/>
    <property type="match status" value="1"/>
</dbReference>
<dbReference type="Pfam" id="PF00025">
    <property type="entry name" value="Arf"/>
    <property type="match status" value="1"/>
</dbReference>
<feature type="binding site" evidence="4">
    <location>
        <begin position="138"/>
        <end position="141"/>
    </location>
    <ligand>
        <name>GTP</name>
        <dbReference type="ChEBI" id="CHEBI:37565"/>
    </ligand>
</feature>
<dbReference type="GO" id="GO:0030010">
    <property type="term" value="P:establishment of cell polarity"/>
    <property type="evidence" value="ECO:0007669"/>
    <property type="project" value="UniProtKB-ARBA"/>
</dbReference>
<evidence type="ECO:0000256" key="5">
    <source>
        <dbReference type="PIRSR" id="PIRSR606689-2"/>
    </source>
</evidence>